<dbReference type="PANTHER" id="PTHR46791:SF11">
    <property type="entry name" value="INTEGRASE CATALYTIC DOMAIN-CONTAINING PROTEIN"/>
    <property type="match status" value="1"/>
</dbReference>
<protein>
    <recommendedName>
        <fullName evidence="1">Integrase core domain-containing protein</fullName>
    </recommendedName>
</protein>
<dbReference type="InterPro" id="IPR058913">
    <property type="entry name" value="Integrase_dom_put"/>
</dbReference>
<name>A0A8C2G9H7_CYPCA</name>
<dbReference type="Proteomes" id="UP000694701">
    <property type="component" value="Unplaced"/>
</dbReference>
<organism evidence="2 3">
    <name type="scientific">Cyprinus carpio</name>
    <name type="common">Common carp</name>
    <dbReference type="NCBI Taxonomy" id="7962"/>
    <lineage>
        <taxon>Eukaryota</taxon>
        <taxon>Metazoa</taxon>
        <taxon>Chordata</taxon>
        <taxon>Craniata</taxon>
        <taxon>Vertebrata</taxon>
        <taxon>Euteleostomi</taxon>
        <taxon>Actinopterygii</taxon>
        <taxon>Neopterygii</taxon>
        <taxon>Teleostei</taxon>
        <taxon>Ostariophysi</taxon>
        <taxon>Cypriniformes</taxon>
        <taxon>Cyprinidae</taxon>
        <taxon>Cyprininae</taxon>
        <taxon>Cyprinus</taxon>
    </lineage>
</organism>
<sequence>MVMERLLSKLQYALSRQPLDLDYWQFICSHELIFITSILNQITFPHEVLNELSNLKNTVERQIENNCATALEVQYGMKGPPKFLISREYLQNLVSMQLSIPCIAQLLGVSTSTINRRLNEYGISIRDTYTTITDEELDNLVSSVKAESLHLGHRMNKGRLQALGHRVPWTSVWDSMHRVDSAGILSRMTQLRCVIRRTYSVQGPLHLVHRHQSQAHKVKSYSVLHLSINTHTHIYVYGLVIFGAIDGVQNSVPGRVQGVENVEIARCMFSVRGCRRGSFMSGKSVHNQCIERLWRDIWMAVTNIFYDVLHTLEEEGLLDPSNSLHMFCCHYVFLPRLQASLDSFTCGWNNHPLRTEGHRSPNQMWEIGLIQNPVPDPPESEPSIGIVVPPVDYTLTEELNAQLEMFTMYSQHIQNKTRCSTK</sequence>
<accession>A0A8C2G9H7</accession>
<dbReference type="PANTHER" id="PTHR46791">
    <property type="entry name" value="EXPRESSED PROTEIN"/>
    <property type="match status" value="1"/>
</dbReference>
<evidence type="ECO:0000259" key="1">
    <source>
        <dbReference type="Pfam" id="PF24764"/>
    </source>
</evidence>
<evidence type="ECO:0000313" key="2">
    <source>
        <dbReference type="Ensembl" id="ENSCCRP00020067352.1"/>
    </source>
</evidence>
<reference evidence="2" key="1">
    <citation type="submission" date="2025-08" db="UniProtKB">
        <authorList>
            <consortium name="Ensembl"/>
        </authorList>
    </citation>
    <scope>IDENTIFICATION</scope>
</reference>
<dbReference type="AlphaFoldDB" id="A0A8C2G9H7"/>
<dbReference type="Ensembl" id="ENSCCRT00020074086.1">
    <property type="protein sequence ID" value="ENSCCRP00020067352.1"/>
    <property type="gene ID" value="ENSCCRG00020031618.1"/>
</dbReference>
<proteinExistence type="predicted"/>
<feature type="domain" description="Integrase core" evidence="1">
    <location>
        <begin position="252"/>
        <end position="372"/>
    </location>
</feature>
<evidence type="ECO:0000313" key="3">
    <source>
        <dbReference type="Proteomes" id="UP000694701"/>
    </source>
</evidence>
<dbReference type="Pfam" id="PF24764">
    <property type="entry name" value="rva_4"/>
    <property type="match status" value="1"/>
</dbReference>